<proteinExistence type="predicted"/>
<protein>
    <submittedName>
        <fullName evidence="1">Uncharacterized protein</fullName>
    </submittedName>
</protein>
<reference evidence="1 2" key="1">
    <citation type="submission" date="2011-02" db="EMBL/GenBank/DDBJ databases">
        <title>The Genome Sequence of Sphaeroforma arctica JP610.</title>
        <authorList>
            <consortium name="The Broad Institute Genome Sequencing Platform"/>
            <person name="Russ C."/>
            <person name="Cuomo C."/>
            <person name="Young S.K."/>
            <person name="Zeng Q."/>
            <person name="Gargeya S."/>
            <person name="Alvarado L."/>
            <person name="Berlin A."/>
            <person name="Chapman S.B."/>
            <person name="Chen Z."/>
            <person name="Freedman E."/>
            <person name="Gellesch M."/>
            <person name="Goldberg J."/>
            <person name="Griggs A."/>
            <person name="Gujja S."/>
            <person name="Heilman E."/>
            <person name="Heiman D."/>
            <person name="Howarth C."/>
            <person name="Mehta T."/>
            <person name="Neiman D."/>
            <person name="Pearson M."/>
            <person name="Roberts A."/>
            <person name="Saif S."/>
            <person name="Shea T."/>
            <person name="Shenoy N."/>
            <person name="Sisk P."/>
            <person name="Stolte C."/>
            <person name="Sykes S."/>
            <person name="White J."/>
            <person name="Yandava C."/>
            <person name="Burger G."/>
            <person name="Gray M.W."/>
            <person name="Holland P.W.H."/>
            <person name="King N."/>
            <person name="Lang F.B.F."/>
            <person name="Roger A.J."/>
            <person name="Ruiz-Trillo I."/>
            <person name="Haas B."/>
            <person name="Nusbaum C."/>
            <person name="Birren B."/>
        </authorList>
    </citation>
    <scope>NUCLEOTIDE SEQUENCE [LARGE SCALE GENOMIC DNA]</scope>
    <source>
        <strain evidence="1 2">JP610</strain>
    </source>
</reference>
<name>A0A0L0GFF8_9EUKA</name>
<evidence type="ECO:0000313" key="1">
    <source>
        <dbReference type="EMBL" id="KNC87810.1"/>
    </source>
</evidence>
<dbReference type="SUPFAM" id="SSF56399">
    <property type="entry name" value="ADP-ribosylation"/>
    <property type="match status" value="1"/>
</dbReference>
<dbReference type="EMBL" id="KQ241598">
    <property type="protein sequence ID" value="KNC87810.1"/>
    <property type="molecule type" value="Genomic_DNA"/>
</dbReference>
<organism evidence="1 2">
    <name type="scientific">Sphaeroforma arctica JP610</name>
    <dbReference type="NCBI Taxonomy" id="667725"/>
    <lineage>
        <taxon>Eukaryota</taxon>
        <taxon>Ichthyosporea</taxon>
        <taxon>Ichthyophonida</taxon>
        <taxon>Sphaeroforma</taxon>
    </lineage>
</organism>
<dbReference type="Proteomes" id="UP000054560">
    <property type="component" value="Unassembled WGS sequence"/>
</dbReference>
<dbReference type="AlphaFoldDB" id="A0A0L0GFF8"/>
<gene>
    <name evidence="1" type="ORF">SARC_00067</name>
</gene>
<evidence type="ECO:0000313" key="2">
    <source>
        <dbReference type="Proteomes" id="UP000054560"/>
    </source>
</evidence>
<dbReference type="GeneID" id="25900571"/>
<sequence length="262" mass="30162">MDGVYYTDSGNELLACLGGPSTPSLYNQLFSKHGSHERTVKELVEMLGSPWQIPQCWDDPFKVYMSQYHREINGILRKCPLPNYSPKSNYFFPFLNRQCASFLPCVYKLDKLIYKTYASEGHVLDEQYMYRGTPHNVLDKQNVLRDSSALDLLEGPVPGIHLDEPAFLSCTPDIAHAARFVHGSPCCILRFQIPSNVRYHYDKHTKNTRGDECIIQRNTTLKNFKFNPKKWYARDGGSTRIAIVDCELYSNAEAPPKFFRYL</sequence>
<dbReference type="Gene3D" id="3.90.176.10">
    <property type="entry name" value="Toxin ADP-ribosyltransferase, Chain A, domain 1"/>
    <property type="match status" value="1"/>
</dbReference>
<keyword evidence="2" id="KW-1185">Reference proteome</keyword>
<dbReference type="RefSeq" id="XP_014161712.1">
    <property type="nucleotide sequence ID" value="XM_014306237.1"/>
</dbReference>
<accession>A0A0L0GFF8</accession>